<comment type="caution">
    <text evidence="2">The sequence shown here is derived from an EMBL/GenBank/DDBJ whole genome shotgun (WGS) entry which is preliminary data.</text>
</comment>
<dbReference type="AlphaFoldDB" id="A0A5B0Q9C3"/>
<feature type="region of interest" description="Disordered" evidence="1">
    <location>
        <begin position="266"/>
        <end position="290"/>
    </location>
</feature>
<sequence length="452" mass="51208">MNHTDNSELAIGIENGSDIFEDDNHASELFDNSEESDGEADNQPDSQLDPQFLAQRKITKQRDTQKQKEAGKHKKRVHDVATTVDLPHSSSAISRSITEFTKFMMGCSSRNFQLPSPPAENEVQIWQDWIVERKDVIQKHLDAYIERKQPQTKAEKNFLVNQELTRIKRAILTTVYHPAATVKNSSFSLAIKIACDEEFKTSGFSRITFDWDKPNLDNSKWNGATATILASHWMKWRATSRSLLDDSPVNPVKIIERWLSTARKEIKRKETKKKGNKTPGDPSSLSAIKAKHKSHRKKVSEYRFKTALAVFPDNPEVSALFQNLDTVSDYEDNKDFRLPPVRINPTWRSTVFANLAHELDRATIQLAPQKSKSAISGHLARDQSRNATEDEAELEKVPPKMPIDAYSGDYLGQLSVLERDQMGIKDDISQYSLTSALADISKKTKPVNSMVE</sequence>
<evidence type="ECO:0000313" key="3">
    <source>
        <dbReference type="Proteomes" id="UP000325313"/>
    </source>
</evidence>
<accession>A0A5B0Q9C3</accession>
<evidence type="ECO:0000256" key="1">
    <source>
        <dbReference type="SAM" id="MobiDB-lite"/>
    </source>
</evidence>
<feature type="region of interest" description="Disordered" evidence="1">
    <location>
        <begin position="1"/>
        <end position="79"/>
    </location>
</feature>
<dbReference type="EMBL" id="VDEP01000304">
    <property type="protein sequence ID" value="KAA1109801.1"/>
    <property type="molecule type" value="Genomic_DNA"/>
</dbReference>
<evidence type="ECO:0000313" key="2">
    <source>
        <dbReference type="EMBL" id="KAA1109801.1"/>
    </source>
</evidence>
<feature type="region of interest" description="Disordered" evidence="1">
    <location>
        <begin position="373"/>
        <end position="397"/>
    </location>
</feature>
<dbReference type="Proteomes" id="UP000325313">
    <property type="component" value="Unassembled WGS sequence"/>
</dbReference>
<organism evidence="2 3">
    <name type="scientific">Puccinia graminis f. sp. tritici</name>
    <dbReference type="NCBI Taxonomy" id="56615"/>
    <lineage>
        <taxon>Eukaryota</taxon>
        <taxon>Fungi</taxon>
        <taxon>Dikarya</taxon>
        <taxon>Basidiomycota</taxon>
        <taxon>Pucciniomycotina</taxon>
        <taxon>Pucciniomycetes</taxon>
        <taxon>Pucciniales</taxon>
        <taxon>Pucciniaceae</taxon>
        <taxon>Puccinia</taxon>
    </lineage>
</organism>
<protein>
    <submittedName>
        <fullName evidence="2">Uncharacterized protein</fullName>
    </submittedName>
</protein>
<reference evidence="2 3" key="1">
    <citation type="submission" date="2019-05" db="EMBL/GenBank/DDBJ databases">
        <title>Emergence of the Ug99 lineage of the wheat stem rust pathogen through somatic hybridization.</title>
        <authorList>
            <person name="Li F."/>
            <person name="Upadhyaya N.M."/>
            <person name="Sperschneider J."/>
            <person name="Matny O."/>
            <person name="Nguyen-Phuc H."/>
            <person name="Mago R."/>
            <person name="Raley C."/>
            <person name="Miller M.E."/>
            <person name="Silverstein K.A.T."/>
            <person name="Henningsen E."/>
            <person name="Hirsch C.D."/>
            <person name="Visser B."/>
            <person name="Pretorius Z.A."/>
            <person name="Steffenson B.J."/>
            <person name="Schwessinger B."/>
            <person name="Dodds P.N."/>
            <person name="Figueroa M."/>
        </authorList>
    </citation>
    <scope>NUCLEOTIDE SEQUENCE [LARGE SCALE GENOMIC DNA]</scope>
    <source>
        <strain evidence="2 3">Ug99</strain>
    </source>
</reference>
<name>A0A5B0Q9C3_PUCGR</name>
<feature type="compositionally biased region" description="Basic and acidic residues" evidence="1">
    <location>
        <begin position="379"/>
        <end position="397"/>
    </location>
</feature>
<feature type="compositionally biased region" description="Acidic residues" evidence="1">
    <location>
        <begin position="31"/>
        <end position="42"/>
    </location>
</feature>
<feature type="compositionally biased region" description="Basic and acidic residues" evidence="1">
    <location>
        <begin position="60"/>
        <end position="70"/>
    </location>
</feature>
<gene>
    <name evidence="2" type="ORF">PGTUg99_035317</name>
</gene>
<proteinExistence type="predicted"/>